<dbReference type="EC" id="3.5.1.108" evidence="4 12"/>
<dbReference type="Gene3D" id="3.30.1700.10">
    <property type="entry name" value="lpxc deacetylase, domain 2"/>
    <property type="match status" value="1"/>
</dbReference>
<accession>A0A0S7Y4L9</accession>
<dbReference type="PANTHER" id="PTHR33694">
    <property type="entry name" value="UDP-3-O-ACYL-N-ACETYLGLUCOSAMINE DEACETYLASE 1, MITOCHONDRIAL-RELATED"/>
    <property type="match status" value="1"/>
</dbReference>
<keyword evidence="6 12" id="KW-0441">Lipid A biosynthesis</keyword>
<dbReference type="NCBIfam" id="TIGR00325">
    <property type="entry name" value="lpxC"/>
    <property type="match status" value="1"/>
</dbReference>
<keyword evidence="5 12" id="KW-0444">Lipid biosynthesis</keyword>
<evidence type="ECO:0000256" key="4">
    <source>
        <dbReference type="ARBA" id="ARBA00012745"/>
    </source>
</evidence>
<dbReference type="GO" id="GO:0016020">
    <property type="term" value="C:membrane"/>
    <property type="evidence" value="ECO:0007669"/>
    <property type="project" value="GOC"/>
</dbReference>
<evidence type="ECO:0000256" key="5">
    <source>
        <dbReference type="ARBA" id="ARBA00022516"/>
    </source>
</evidence>
<comment type="function">
    <text evidence="2 12">Catalyzes the hydrolysis of UDP-3-O-myristoyl-N-acetylglucosamine to form UDP-3-O-myristoylglucosamine and acetate, the committed step in lipid A biosynthesis.</text>
</comment>
<comment type="cofactor">
    <cofactor evidence="1 12">
        <name>Zn(2+)</name>
        <dbReference type="ChEBI" id="CHEBI:29105"/>
    </cofactor>
</comment>
<dbReference type="Gene3D" id="3.30.230.20">
    <property type="entry name" value="lpxc deacetylase, domain 1"/>
    <property type="match status" value="1"/>
</dbReference>
<comment type="caution">
    <text evidence="13">The sequence shown here is derived from an EMBL/GenBank/DDBJ whole genome shotgun (WGS) entry which is preliminary data.</text>
</comment>
<dbReference type="GO" id="GO:0009245">
    <property type="term" value="P:lipid A biosynthetic process"/>
    <property type="evidence" value="ECO:0007669"/>
    <property type="project" value="UniProtKB-UniRule"/>
</dbReference>
<dbReference type="InterPro" id="IPR004463">
    <property type="entry name" value="UDP-acyl_GlcNac_deAcase"/>
</dbReference>
<dbReference type="PANTHER" id="PTHR33694:SF1">
    <property type="entry name" value="UDP-3-O-ACYL-N-ACETYLGLUCOSAMINE DEACETYLASE 1, MITOCHONDRIAL-RELATED"/>
    <property type="match status" value="1"/>
</dbReference>
<dbReference type="AlphaFoldDB" id="A0A0S7Y4L9"/>
<comment type="catalytic activity">
    <reaction evidence="11 12">
        <text>a UDP-3-O-[(3R)-3-hydroxyacyl]-N-acetyl-alpha-D-glucosamine + H2O = a UDP-3-O-[(3R)-3-hydroxyacyl]-alpha-D-glucosamine + acetate</text>
        <dbReference type="Rhea" id="RHEA:67816"/>
        <dbReference type="ChEBI" id="CHEBI:15377"/>
        <dbReference type="ChEBI" id="CHEBI:30089"/>
        <dbReference type="ChEBI" id="CHEBI:137740"/>
        <dbReference type="ChEBI" id="CHEBI:173225"/>
        <dbReference type="EC" id="3.5.1.108"/>
    </reaction>
</comment>
<reference evidence="13 14" key="1">
    <citation type="journal article" date="2015" name="Microbiome">
        <title>Genomic resolution of linkages in carbon, nitrogen, and sulfur cycling among widespread estuary sediment bacteria.</title>
        <authorList>
            <person name="Baker B.J."/>
            <person name="Lazar C.S."/>
            <person name="Teske A.P."/>
            <person name="Dick G.J."/>
        </authorList>
    </citation>
    <scope>NUCLEOTIDE SEQUENCE [LARGE SCALE GENOMIC DNA]</scope>
    <source>
        <strain evidence="13">DG_54_3</strain>
    </source>
</reference>
<dbReference type="Proteomes" id="UP000051861">
    <property type="component" value="Unassembled WGS sequence"/>
</dbReference>
<dbReference type="HAMAP" id="MF_00388">
    <property type="entry name" value="LpxC"/>
    <property type="match status" value="1"/>
</dbReference>
<evidence type="ECO:0000313" key="13">
    <source>
        <dbReference type="EMBL" id="KPJ69697.1"/>
    </source>
</evidence>
<dbReference type="UniPathway" id="UPA00359">
    <property type="reaction ID" value="UER00478"/>
</dbReference>
<evidence type="ECO:0000256" key="10">
    <source>
        <dbReference type="ARBA" id="ARBA00023098"/>
    </source>
</evidence>
<dbReference type="GO" id="GO:0046872">
    <property type="term" value="F:metal ion binding"/>
    <property type="evidence" value="ECO:0007669"/>
    <property type="project" value="UniProtKB-KW"/>
</dbReference>
<keyword evidence="9 12" id="KW-0862">Zinc</keyword>
<organism evidence="13 14">
    <name type="scientific">candidate division WOR-1 bacterium DG_54_3</name>
    <dbReference type="NCBI Taxonomy" id="1703775"/>
    <lineage>
        <taxon>Bacteria</taxon>
        <taxon>Bacillati</taxon>
        <taxon>Saganbacteria</taxon>
    </lineage>
</organism>
<feature type="active site" description="Proton donor" evidence="12">
    <location>
        <position position="249"/>
    </location>
</feature>
<protein>
    <recommendedName>
        <fullName evidence="4 12">UDP-3-O-acyl-N-acetylglucosamine deacetylase</fullName>
        <shortName evidence="12">UDP-3-O-acyl-GlcNAc deacetylase</shortName>
        <ecNumber evidence="4 12">3.5.1.108</ecNumber>
    </recommendedName>
    <alternativeName>
        <fullName evidence="12">UDP-3-O-[R-3-hydroxymyristoyl]-N-acetylglucosamine deacetylase</fullName>
    </alternativeName>
</protein>
<dbReference type="PATRIC" id="fig|1703775.3.peg.402"/>
<comment type="similarity">
    <text evidence="12">Belongs to the LpxC family.</text>
</comment>
<evidence type="ECO:0000256" key="7">
    <source>
        <dbReference type="ARBA" id="ARBA00022723"/>
    </source>
</evidence>
<gene>
    <name evidence="12" type="primary">lpxC</name>
    <name evidence="13" type="ORF">AMJ44_02805</name>
</gene>
<evidence type="ECO:0000256" key="8">
    <source>
        <dbReference type="ARBA" id="ARBA00022801"/>
    </source>
</evidence>
<feature type="binding site" evidence="12">
    <location>
        <position position="69"/>
    </location>
    <ligand>
        <name>Zn(2+)</name>
        <dbReference type="ChEBI" id="CHEBI:29105"/>
    </ligand>
</feature>
<dbReference type="InterPro" id="IPR015870">
    <property type="entry name" value="UDP-acyl_N-AcGlcN_deAcase_N"/>
</dbReference>
<evidence type="ECO:0000256" key="3">
    <source>
        <dbReference type="ARBA" id="ARBA00005002"/>
    </source>
</evidence>
<evidence type="ECO:0000256" key="1">
    <source>
        <dbReference type="ARBA" id="ARBA00001947"/>
    </source>
</evidence>
<evidence type="ECO:0000313" key="14">
    <source>
        <dbReference type="Proteomes" id="UP000051861"/>
    </source>
</evidence>
<evidence type="ECO:0000256" key="9">
    <source>
        <dbReference type="ARBA" id="ARBA00022833"/>
    </source>
</evidence>
<sequence length="267" mass="29287">MKQKTISKPFQLSGIGLHSGEETTLLFSPAPPNTGICFIKEEKRIPALVDYIKETQRGTTLDEIAVIEHLLSAAYGLGVDNLEIEVRGGELPALDGSSLPYAEALELAGLIEQNELKNFLILGKPIKVFEGEASLEALPYRGFKVDFVVDFPGAGEQRFSFDPQKVDFKKEIAPARTFGYIEEYEILKAQGLALGASFENALVLGKDGYINTPRFPDELVRHKILDLIGDLALLGRPLLAEVKAIKSGHTLNIELARLLRQAEKAGK</sequence>
<evidence type="ECO:0000256" key="6">
    <source>
        <dbReference type="ARBA" id="ARBA00022556"/>
    </source>
</evidence>
<keyword evidence="7 12" id="KW-0479">Metal-binding</keyword>
<name>A0A0S7Y4L9_UNCSA</name>
<feature type="binding site" evidence="12">
    <location>
        <position position="226"/>
    </location>
    <ligand>
        <name>Zn(2+)</name>
        <dbReference type="ChEBI" id="CHEBI:29105"/>
    </ligand>
</feature>
<evidence type="ECO:0000256" key="11">
    <source>
        <dbReference type="ARBA" id="ARBA00024535"/>
    </source>
</evidence>
<dbReference type="GO" id="GO:0103117">
    <property type="term" value="F:UDP-3-O-acyl-N-acetylglucosamine deacetylase activity"/>
    <property type="evidence" value="ECO:0007669"/>
    <property type="project" value="UniProtKB-UniRule"/>
</dbReference>
<dbReference type="InterPro" id="IPR020568">
    <property type="entry name" value="Ribosomal_Su5_D2-typ_SF"/>
</dbReference>
<dbReference type="InterPro" id="IPR011334">
    <property type="entry name" value="UDP-acyl_GlcNac_deAcase_C"/>
</dbReference>
<feature type="binding site" evidence="12">
    <location>
        <position position="222"/>
    </location>
    <ligand>
        <name>Zn(2+)</name>
        <dbReference type="ChEBI" id="CHEBI:29105"/>
    </ligand>
</feature>
<dbReference type="Pfam" id="PF03331">
    <property type="entry name" value="LpxC"/>
    <property type="match status" value="1"/>
</dbReference>
<proteinExistence type="inferred from homology"/>
<evidence type="ECO:0000256" key="12">
    <source>
        <dbReference type="HAMAP-Rule" id="MF_00388"/>
    </source>
</evidence>
<comment type="pathway">
    <text evidence="3 12">Glycolipid biosynthesis; lipid IV(A) biosynthesis; lipid IV(A) from (3R)-3-hydroxytetradecanoyl-[acyl-carrier-protein] and UDP-N-acetyl-alpha-D-glucosamine: step 2/6.</text>
</comment>
<keyword evidence="8 12" id="KW-0378">Hydrolase</keyword>
<dbReference type="SUPFAM" id="SSF54211">
    <property type="entry name" value="Ribosomal protein S5 domain 2-like"/>
    <property type="match status" value="2"/>
</dbReference>
<dbReference type="EMBL" id="LIZX01000016">
    <property type="protein sequence ID" value="KPJ69697.1"/>
    <property type="molecule type" value="Genomic_DNA"/>
</dbReference>
<keyword evidence="10 12" id="KW-0443">Lipid metabolism</keyword>
<evidence type="ECO:0000256" key="2">
    <source>
        <dbReference type="ARBA" id="ARBA00002923"/>
    </source>
</evidence>